<evidence type="ECO:0000256" key="4">
    <source>
        <dbReference type="ARBA" id="ARBA00022692"/>
    </source>
</evidence>
<evidence type="ECO:0000256" key="3">
    <source>
        <dbReference type="ARBA" id="ARBA00022475"/>
    </source>
</evidence>
<feature type="transmembrane region" description="Helical" evidence="7">
    <location>
        <begin position="289"/>
        <end position="306"/>
    </location>
</feature>
<feature type="transmembrane region" description="Helical" evidence="7">
    <location>
        <begin position="12"/>
        <end position="33"/>
    </location>
</feature>
<dbReference type="GO" id="GO:0005886">
    <property type="term" value="C:plasma membrane"/>
    <property type="evidence" value="ECO:0007669"/>
    <property type="project" value="UniProtKB-SubCell"/>
</dbReference>
<dbReference type="SUPFAM" id="SSF103473">
    <property type="entry name" value="MFS general substrate transporter"/>
    <property type="match status" value="1"/>
</dbReference>
<dbReference type="InterPro" id="IPR036259">
    <property type="entry name" value="MFS_trans_sf"/>
</dbReference>
<protein>
    <submittedName>
        <fullName evidence="9">MFS transporter</fullName>
    </submittedName>
</protein>
<dbReference type="GO" id="GO:0022857">
    <property type="term" value="F:transmembrane transporter activity"/>
    <property type="evidence" value="ECO:0007669"/>
    <property type="project" value="InterPro"/>
</dbReference>
<proteinExistence type="predicted"/>
<gene>
    <name evidence="9" type="ORF">BJR07_03075</name>
</gene>
<feature type="transmembrane region" description="Helical" evidence="7">
    <location>
        <begin position="45"/>
        <end position="65"/>
    </location>
</feature>
<accession>A0A1C4D5T6</accession>
<sequence length="419" mass="45984">MSLKKTLETWRYPSILLFSIGVSSVGSWVYFIALNLIVLNITESAIAVSGLYIIRALSTLFTNIWSGSLVDRLNKKYLMIALDVFQTVLIALLPFFSSLGLIYAMVFLITIASSMYHSTSVTYITKLIPIGQRKRFNSLRSLLDSGAFLTGPAIAGMMFTIGTPNMAIYINAVALFLSALITVGMPNVESSAQLEKTSNTTKLSIRLLIDDWKLVIGFSRKFLYVMIIYLLFSVMVVMMTATDSLEAAFATRILSLSEGEYGILVSIAGAGVLVGSLSNAIINEKIPTSWLMGMGSLITAVGYMIFTSSNTFFIASVGVFVLSFATAFSNTGFYTFYQNNIPVDVMGRVVSIYGFIEAFLIITVTVIFGIFSELISIRFVVVSGAFVMFLISIILFICSVQPSKAKFYSNSTELKDSFQ</sequence>
<dbReference type="EMBL" id="MPON01000001">
    <property type="protein sequence ID" value="OKA40912.1"/>
    <property type="molecule type" value="Genomic_DNA"/>
</dbReference>
<reference evidence="9 10" key="1">
    <citation type="submission" date="2016-11" db="EMBL/GenBank/DDBJ databases">
        <title>Identification of Bacillus cereus isolated from egg-white.</title>
        <authorList>
            <person name="Soni A."/>
            <person name="Oey I."/>
            <person name="Silcock P."/>
            <person name="Bremer P."/>
        </authorList>
    </citation>
    <scope>NUCLEOTIDE SEQUENCE [LARGE SCALE GENOMIC DNA]</scope>
    <source>
        <strain evidence="9 10">NZAS03</strain>
    </source>
</reference>
<feature type="transmembrane region" description="Helical" evidence="7">
    <location>
        <begin position="261"/>
        <end position="282"/>
    </location>
</feature>
<name>A0A1C4D5T6_BACCE</name>
<feature type="domain" description="Major facilitator superfamily (MFS) profile" evidence="8">
    <location>
        <begin position="7"/>
        <end position="401"/>
    </location>
</feature>
<dbReference type="RefSeq" id="WP_073515545.1">
    <property type="nucleotide sequence ID" value="NZ_MPOM01000003.1"/>
</dbReference>
<evidence type="ECO:0000256" key="7">
    <source>
        <dbReference type="SAM" id="Phobius"/>
    </source>
</evidence>
<keyword evidence="4 7" id="KW-0812">Transmembrane</keyword>
<dbReference type="PROSITE" id="PS50850">
    <property type="entry name" value="MFS"/>
    <property type="match status" value="1"/>
</dbReference>
<keyword evidence="2" id="KW-0813">Transport</keyword>
<keyword evidence="3" id="KW-1003">Cell membrane</keyword>
<comment type="subcellular location">
    <subcellularLocation>
        <location evidence="1">Cell membrane</location>
        <topology evidence="1">Multi-pass membrane protein</topology>
    </subcellularLocation>
</comment>
<dbReference type="Pfam" id="PF07690">
    <property type="entry name" value="MFS_1"/>
    <property type="match status" value="1"/>
</dbReference>
<feature type="transmembrane region" description="Helical" evidence="7">
    <location>
        <begin position="168"/>
        <end position="188"/>
    </location>
</feature>
<keyword evidence="6 7" id="KW-0472">Membrane</keyword>
<feature type="transmembrane region" description="Helical" evidence="7">
    <location>
        <begin position="145"/>
        <end position="162"/>
    </location>
</feature>
<evidence type="ECO:0000313" key="10">
    <source>
        <dbReference type="Proteomes" id="UP000186535"/>
    </source>
</evidence>
<feature type="transmembrane region" description="Helical" evidence="7">
    <location>
        <begin position="349"/>
        <end position="371"/>
    </location>
</feature>
<comment type="caution">
    <text evidence="9">The sequence shown here is derived from an EMBL/GenBank/DDBJ whole genome shotgun (WGS) entry which is preliminary data.</text>
</comment>
<dbReference type="Proteomes" id="UP000186535">
    <property type="component" value="Unassembled WGS sequence"/>
</dbReference>
<feature type="transmembrane region" description="Helical" evidence="7">
    <location>
        <begin position="377"/>
        <end position="398"/>
    </location>
</feature>
<dbReference type="PANTHER" id="PTHR43266">
    <property type="entry name" value="MACROLIDE-EFFLUX PROTEIN"/>
    <property type="match status" value="1"/>
</dbReference>
<feature type="transmembrane region" description="Helical" evidence="7">
    <location>
        <begin position="312"/>
        <end position="337"/>
    </location>
</feature>
<evidence type="ECO:0000256" key="5">
    <source>
        <dbReference type="ARBA" id="ARBA00022989"/>
    </source>
</evidence>
<dbReference type="AlphaFoldDB" id="A0A1C4D5T6"/>
<dbReference type="CDD" id="cd06173">
    <property type="entry name" value="MFS_MefA_like"/>
    <property type="match status" value="1"/>
</dbReference>
<dbReference type="Gene3D" id="1.20.1250.20">
    <property type="entry name" value="MFS general substrate transporter like domains"/>
    <property type="match status" value="1"/>
</dbReference>
<dbReference type="InterPro" id="IPR020846">
    <property type="entry name" value="MFS_dom"/>
</dbReference>
<feature type="transmembrane region" description="Helical" evidence="7">
    <location>
        <begin position="222"/>
        <end position="241"/>
    </location>
</feature>
<organism evidence="9 10">
    <name type="scientific">Bacillus cereus</name>
    <dbReference type="NCBI Taxonomy" id="1396"/>
    <lineage>
        <taxon>Bacteria</taxon>
        <taxon>Bacillati</taxon>
        <taxon>Bacillota</taxon>
        <taxon>Bacilli</taxon>
        <taxon>Bacillales</taxon>
        <taxon>Bacillaceae</taxon>
        <taxon>Bacillus</taxon>
        <taxon>Bacillus cereus group</taxon>
    </lineage>
</organism>
<evidence type="ECO:0000256" key="1">
    <source>
        <dbReference type="ARBA" id="ARBA00004651"/>
    </source>
</evidence>
<evidence type="ECO:0000256" key="2">
    <source>
        <dbReference type="ARBA" id="ARBA00022448"/>
    </source>
</evidence>
<evidence type="ECO:0000313" key="9">
    <source>
        <dbReference type="EMBL" id="OKA40912.1"/>
    </source>
</evidence>
<dbReference type="InterPro" id="IPR011701">
    <property type="entry name" value="MFS"/>
</dbReference>
<evidence type="ECO:0000256" key="6">
    <source>
        <dbReference type="ARBA" id="ARBA00023136"/>
    </source>
</evidence>
<keyword evidence="5 7" id="KW-1133">Transmembrane helix</keyword>
<dbReference type="PANTHER" id="PTHR43266:SF2">
    <property type="entry name" value="MAJOR FACILITATOR SUPERFAMILY (MFS) PROFILE DOMAIN-CONTAINING PROTEIN"/>
    <property type="match status" value="1"/>
</dbReference>
<evidence type="ECO:0000259" key="8">
    <source>
        <dbReference type="PROSITE" id="PS50850"/>
    </source>
</evidence>